<dbReference type="PANTHER" id="PTHR11740:SF39">
    <property type="entry name" value="CASEIN KINASE II SUBUNIT BETA"/>
    <property type="match status" value="1"/>
</dbReference>
<dbReference type="GO" id="GO:0005654">
    <property type="term" value="C:nucleoplasm"/>
    <property type="evidence" value="ECO:0007669"/>
    <property type="project" value="UniProtKB-ARBA"/>
</dbReference>
<dbReference type="GO" id="GO:0006359">
    <property type="term" value="P:regulation of transcription by RNA polymerase III"/>
    <property type="evidence" value="ECO:0007669"/>
    <property type="project" value="UniProtKB-ARBA"/>
</dbReference>
<dbReference type="eggNOG" id="KOG3092">
    <property type="taxonomic scope" value="Eukaryota"/>
</dbReference>
<organism evidence="5 6">
    <name type="scientific">Eremothecium cymbalariae (strain CBS 270.75 / DBVPG 7215 / KCTC 17166 / NRRL Y-17582)</name>
    <name type="common">Yeast</name>
    <dbReference type="NCBI Taxonomy" id="931890"/>
    <lineage>
        <taxon>Eukaryota</taxon>
        <taxon>Fungi</taxon>
        <taxon>Dikarya</taxon>
        <taxon>Ascomycota</taxon>
        <taxon>Saccharomycotina</taxon>
        <taxon>Saccharomycetes</taxon>
        <taxon>Saccharomycetales</taxon>
        <taxon>Saccharomycetaceae</taxon>
        <taxon>Eremothecium</taxon>
    </lineage>
</organism>
<dbReference type="STRING" id="931890.I6NDU8"/>
<dbReference type="AlphaFoldDB" id="I6NDU8"/>
<proteinExistence type="inferred from homology"/>
<dbReference type="HOGENOM" id="CLU_034027_3_2_1"/>
<dbReference type="FunFam" id="1.10.1820.10:FF:000005">
    <property type="entry name" value="Casein kinase II subunit beta"/>
    <property type="match status" value="1"/>
</dbReference>
<dbReference type="InterPro" id="IPR016149">
    <property type="entry name" value="Casein_kin_II_reg-sub_N"/>
</dbReference>
<dbReference type="GeneID" id="11468566"/>
<dbReference type="GO" id="GO:0030291">
    <property type="term" value="F:protein serine/threonine kinase inhibitor activity"/>
    <property type="evidence" value="ECO:0007669"/>
    <property type="project" value="UniProtKB-ARBA"/>
</dbReference>
<comment type="subunit">
    <text evidence="3">Tetramer of two alpha and two beta subunits.</text>
</comment>
<dbReference type="FunCoup" id="I6NDU8">
    <property type="interactions" value="1058"/>
</dbReference>
<evidence type="ECO:0000256" key="3">
    <source>
        <dbReference type="RuleBase" id="RU361268"/>
    </source>
</evidence>
<protein>
    <recommendedName>
        <fullName evidence="3">Casein kinase II subunit beta</fullName>
        <shortName evidence="3">CK II beta</shortName>
    </recommendedName>
</protein>
<comment type="function">
    <text evidence="2 3">Regulatory subunit of casein kinase II/CK2. As part of the kinase complex regulates the basal catalytic activity of the alpha subunit a constitutively active serine/threonine-protein kinase that phosphorylates a large number of substrates containing acidic residues C-terminal to the phosphorylated serine or threonine.</text>
</comment>
<dbReference type="GO" id="GO:0032545">
    <property type="term" value="C:CURI complex"/>
    <property type="evidence" value="ECO:0007669"/>
    <property type="project" value="UniProtKB-ARBA"/>
</dbReference>
<dbReference type="Proteomes" id="UP000006790">
    <property type="component" value="Chromosome 5"/>
</dbReference>
<dbReference type="Gene3D" id="2.20.25.20">
    <property type="match status" value="1"/>
</dbReference>
<evidence type="ECO:0000256" key="4">
    <source>
        <dbReference type="SAM" id="MobiDB-lite"/>
    </source>
</evidence>
<dbReference type="KEGG" id="erc:Ecym_5497"/>
<dbReference type="PRINTS" id="PR00472">
    <property type="entry name" value="CASNKINASEII"/>
</dbReference>
<evidence type="ECO:0000313" key="5">
    <source>
        <dbReference type="EMBL" id="AET40240.1"/>
    </source>
</evidence>
<dbReference type="GO" id="GO:0034456">
    <property type="term" value="C:UTP-C complex"/>
    <property type="evidence" value="ECO:0007669"/>
    <property type="project" value="UniProtKB-ARBA"/>
</dbReference>
<comment type="similarity">
    <text evidence="1 3">Belongs to the casein kinase 2 subunit beta family.</text>
</comment>
<sequence length="270" mass="30910">MENPKEREEKQASMSQKSTDDTGAPEAADVEMPDVLETNSTGSSDYVELWVDLFLGKKGHEYFCDVDTDYMTDRFNLINLQKTVIKFTQVIQYMVDELDDSTLEAMSRTKLNQLESDARKLYGLIHARYIITIKGLQKMLQKYRDADFGRCPRVHCNFQPLLPVGLHDVPGIDCVKLYCPSCEDLYIPKSSRHSGIDGAYFGTSFPGMFLQAFPEVVPKHPTKRYVPKVFGFELHKQAQLARWQELQRLKLEGELQHKGVDLTKNGGYKK</sequence>
<dbReference type="GO" id="GO:0032040">
    <property type="term" value="C:small-subunit processome"/>
    <property type="evidence" value="ECO:0007669"/>
    <property type="project" value="UniProtKB-ARBA"/>
</dbReference>
<keyword evidence="6" id="KW-1185">Reference proteome</keyword>
<dbReference type="EMBL" id="CP002501">
    <property type="protein sequence ID" value="AET40240.1"/>
    <property type="molecule type" value="Genomic_DNA"/>
</dbReference>
<dbReference type="GO" id="GO:0006356">
    <property type="term" value="P:regulation of transcription by RNA polymerase I"/>
    <property type="evidence" value="ECO:0007669"/>
    <property type="project" value="UniProtKB-ARBA"/>
</dbReference>
<reference evidence="5 6" key="1">
    <citation type="journal article" date="2011" name="G3 (Bethesda)">
        <title>Genome evolution in the Eremothecium clade of the Saccharomyces complex revealed by comparative genomics.</title>
        <authorList>
            <person name="Wendland J."/>
            <person name="Walther A."/>
        </authorList>
    </citation>
    <scope>NUCLEOTIDE SEQUENCE [LARGE SCALE GENOMIC DNA]</scope>
    <source>
        <strain evidence="6">CBS 270.75 / DBVPG 7215 / KCTC 17166 / NRRL Y-17582</strain>
    </source>
</reference>
<dbReference type="PROSITE" id="PS01101">
    <property type="entry name" value="CK2_BETA"/>
    <property type="match status" value="1"/>
</dbReference>
<evidence type="ECO:0000313" key="6">
    <source>
        <dbReference type="Proteomes" id="UP000006790"/>
    </source>
</evidence>
<dbReference type="Gene3D" id="1.10.1820.10">
    <property type="entry name" value="protein kinase ck2 holoenzyme, chain C, domain 1"/>
    <property type="match status" value="1"/>
</dbReference>
<dbReference type="PANTHER" id="PTHR11740">
    <property type="entry name" value="CASEIN KINASE II SUBUNIT BETA"/>
    <property type="match status" value="1"/>
</dbReference>
<evidence type="ECO:0000256" key="1">
    <source>
        <dbReference type="ARBA" id="ARBA00006941"/>
    </source>
</evidence>
<dbReference type="InParanoid" id="I6NDU8"/>
<dbReference type="GO" id="GO:0060962">
    <property type="term" value="P:regulation of ribosomal protein gene transcription by RNA polymerase II"/>
    <property type="evidence" value="ECO:0007669"/>
    <property type="project" value="UniProtKB-ARBA"/>
</dbReference>
<dbReference type="FunFam" id="2.20.25.20:FF:000001">
    <property type="entry name" value="Casein kinase II subunit beta"/>
    <property type="match status" value="1"/>
</dbReference>
<dbReference type="InterPro" id="IPR035991">
    <property type="entry name" value="Casein_kinase_II_beta-like"/>
</dbReference>
<dbReference type="GO" id="GO:0042790">
    <property type="term" value="P:nucleolar large rRNA transcription by RNA polymerase I"/>
    <property type="evidence" value="ECO:0007669"/>
    <property type="project" value="UniProtKB-ARBA"/>
</dbReference>
<dbReference type="OrthoDB" id="3971593at2759"/>
<dbReference type="GO" id="GO:0051726">
    <property type="term" value="P:regulation of cell cycle"/>
    <property type="evidence" value="ECO:0007669"/>
    <property type="project" value="UniProtKB-ARBA"/>
</dbReference>
<dbReference type="GO" id="GO:0006974">
    <property type="term" value="P:DNA damage response"/>
    <property type="evidence" value="ECO:0007669"/>
    <property type="project" value="UniProtKB-ARBA"/>
</dbReference>
<gene>
    <name evidence="5" type="ordered locus">Ecym_5497</name>
</gene>
<dbReference type="GO" id="GO:0005737">
    <property type="term" value="C:cytoplasm"/>
    <property type="evidence" value="ECO:0007669"/>
    <property type="project" value="TreeGrafter"/>
</dbReference>
<dbReference type="RefSeq" id="XP_003647057.1">
    <property type="nucleotide sequence ID" value="XM_003647009.1"/>
</dbReference>
<dbReference type="GO" id="GO:0005956">
    <property type="term" value="C:protein kinase CK2 complex"/>
    <property type="evidence" value="ECO:0007669"/>
    <property type="project" value="UniProtKB-UniRule"/>
</dbReference>
<feature type="region of interest" description="Disordered" evidence="4">
    <location>
        <begin position="1"/>
        <end position="30"/>
    </location>
</feature>
<accession>I6NDU8</accession>
<dbReference type="Pfam" id="PF01214">
    <property type="entry name" value="CK_II_beta"/>
    <property type="match status" value="1"/>
</dbReference>
<dbReference type="SMART" id="SM01085">
    <property type="entry name" value="CK_II_beta"/>
    <property type="match status" value="1"/>
</dbReference>
<dbReference type="OMA" id="DADFGRC"/>
<feature type="compositionally biased region" description="Basic and acidic residues" evidence="4">
    <location>
        <begin position="1"/>
        <end position="11"/>
    </location>
</feature>
<dbReference type="SUPFAM" id="SSF57798">
    <property type="entry name" value="Casein kinase II beta subunit"/>
    <property type="match status" value="1"/>
</dbReference>
<name>I6NDU8_ERECY</name>
<evidence type="ECO:0000256" key="2">
    <source>
        <dbReference type="ARBA" id="ARBA00045899"/>
    </source>
</evidence>
<dbReference type="InterPro" id="IPR000704">
    <property type="entry name" value="Casein_kinase_II_reg-sub"/>
</dbReference>